<keyword evidence="5" id="KW-0732">Signal</keyword>
<keyword evidence="4" id="KW-1015">Disulfide bond</keyword>
<evidence type="ECO:0000313" key="7">
    <source>
        <dbReference type="EMBL" id="KYC97175.1"/>
    </source>
</evidence>
<evidence type="ECO:0000256" key="2">
    <source>
        <dbReference type="ARBA" id="ARBA00023008"/>
    </source>
</evidence>
<dbReference type="Proteomes" id="UP000595512">
    <property type="component" value="Chromosome"/>
</dbReference>
<dbReference type="GO" id="GO:0046872">
    <property type="term" value="F:metal ion binding"/>
    <property type="evidence" value="ECO:0007669"/>
    <property type="project" value="UniProtKB-KW"/>
</dbReference>
<dbReference type="STRING" id="46224.B4102_0830"/>
<dbReference type="Gene3D" id="3.40.30.10">
    <property type="entry name" value="Glutaredoxin"/>
    <property type="match status" value="1"/>
</dbReference>
<dbReference type="PANTHER" id="PTHR12151">
    <property type="entry name" value="ELECTRON TRANSPORT PROTIN SCO1/SENC FAMILY MEMBER"/>
    <property type="match status" value="1"/>
</dbReference>
<evidence type="ECO:0000256" key="4">
    <source>
        <dbReference type="PIRSR" id="PIRSR603782-2"/>
    </source>
</evidence>
<dbReference type="PROSITE" id="PS51352">
    <property type="entry name" value="THIOREDOXIN_2"/>
    <property type="match status" value="1"/>
</dbReference>
<dbReference type="PROSITE" id="PS51257">
    <property type="entry name" value="PROKAR_LIPOPROTEIN"/>
    <property type="match status" value="1"/>
</dbReference>
<dbReference type="Pfam" id="PF02630">
    <property type="entry name" value="SCO1-SenC"/>
    <property type="match status" value="1"/>
</dbReference>
<evidence type="ECO:0000256" key="5">
    <source>
        <dbReference type="SAM" id="SignalP"/>
    </source>
</evidence>
<evidence type="ECO:0000313" key="10">
    <source>
        <dbReference type="Proteomes" id="UP000595512"/>
    </source>
</evidence>
<dbReference type="AlphaFoldDB" id="A0A150KMS0"/>
<reference evidence="8 10" key="2">
    <citation type="submission" date="2020-12" db="EMBL/GenBank/DDBJ databases">
        <title>Taxonomic evaluation of the Bacillus sporothermodurans group of bacteria based on whole genome sequences.</title>
        <authorList>
            <person name="Fiedler G."/>
            <person name="Herbstmann A.-D."/>
            <person name="Doll E."/>
            <person name="Wenning M."/>
            <person name="Brinks E."/>
            <person name="Kabisch J."/>
            <person name="Breitenwieser F."/>
            <person name="Lappann M."/>
            <person name="Boehnlein C."/>
            <person name="Franz C."/>
        </authorList>
    </citation>
    <scope>NUCLEOTIDE SEQUENCE [LARGE SCALE GENOMIC DNA]</scope>
    <source>
        <strain evidence="8 10">DSM 10599</strain>
    </source>
</reference>
<feature type="disulfide bond" description="Redox-active" evidence="4">
    <location>
        <begin position="64"/>
        <end position="68"/>
    </location>
</feature>
<dbReference type="RefSeq" id="WP_066233957.1">
    <property type="nucleotide sequence ID" value="NZ_CP066701.1"/>
</dbReference>
<dbReference type="KEGG" id="hspo:JGZ69_22445"/>
<feature type="binding site" evidence="3">
    <location>
        <position position="68"/>
    </location>
    <ligand>
        <name>Cu cation</name>
        <dbReference type="ChEBI" id="CHEBI:23378"/>
    </ligand>
</feature>
<accession>A0A150KMS0</accession>
<dbReference type="GeneID" id="62498811"/>
<dbReference type="CDD" id="cd02968">
    <property type="entry name" value="SCO"/>
    <property type="match status" value="1"/>
</dbReference>
<evidence type="ECO:0000256" key="1">
    <source>
        <dbReference type="ARBA" id="ARBA00010996"/>
    </source>
</evidence>
<proteinExistence type="inferred from homology"/>
<feature type="binding site" evidence="3">
    <location>
        <position position="64"/>
    </location>
    <ligand>
        <name>Cu cation</name>
        <dbReference type="ChEBI" id="CHEBI:23378"/>
    </ligand>
</feature>
<dbReference type="InterPro" id="IPR013766">
    <property type="entry name" value="Thioredoxin_domain"/>
</dbReference>
<organism evidence="7 9">
    <name type="scientific">Heyndrickxia sporothermodurans</name>
    <dbReference type="NCBI Taxonomy" id="46224"/>
    <lineage>
        <taxon>Bacteria</taxon>
        <taxon>Bacillati</taxon>
        <taxon>Bacillota</taxon>
        <taxon>Bacilli</taxon>
        <taxon>Bacillales</taxon>
        <taxon>Bacillaceae</taxon>
        <taxon>Heyndrickxia</taxon>
    </lineage>
</organism>
<sequence>MKHFRLSLLLIAAIILTSLSACSNVNKNGHKIENFTFTDQNGEKLGLKDLKGNVWVADFMFTSCADICPQLTKYMRDLQKEIKKKGYDDVHFVSFSVDPEVDKPKALKNYASKFEADFSTWHLLTGYSQDKIKDFAMDNFKNIIVKPENDTQVVHGTSFYLVNKDGEVVKDYSTQNGFPLSEIVKDIKALR</sequence>
<evidence type="ECO:0000259" key="6">
    <source>
        <dbReference type="PROSITE" id="PS51352"/>
    </source>
</evidence>
<keyword evidence="2 3" id="KW-0186">Copper</keyword>
<dbReference type="EMBL" id="LQYN01000086">
    <property type="protein sequence ID" value="KYC97175.1"/>
    <property type="molecule type" value="Genomic_DNA"/>
</dbReference>
<dbReference type="PATRIC" id="fig|46224.3.peg.4239"/>
<dbReference type="InterPro" id="IPR003782">
    <property type="entry name" value="SCO1/SenC"/>
</dbReference>
<feature type="signal peptide" evidence="5">
    <location>
        <begin position="1"/>
        <end position="23"/>
    </location>
</feature>
<evidence type="ECO:0000313" key="8">
    <source>
        <dbReference type="EMBL" id="QQX25406.1"/>
    </source>
</evidence>
<feature type="chain" id="PRO_5043134722" evidence="5">
    <location>
        <begin position="24"/>
        <end position="191"/>
    </location>
</feature>
<evidence type="ECO:0000256" key="3">
    <source>
        <dbReference type="PIRSR" id="PIRSR603782-1"/>
    </source>
</evidence>
<dbReference type="PANTHER" id="PTHR12151:SF25">
    <property type="entry name" value="LINALOOL DEHYDRATASE_ISOMERASE DOMAIN-CONTAINING PROTEIN"/>
    <property type="match status" value="1"/>
</dbReference>
<dbReference type="EMBL" id="CP066701">
    <property type="protein sequence ID" value="QQX25406.1"/>
    <property type="molecule type" value="Genomic_DNA"/>
</dbReference>
<dbReference type="SUPFAM" id="SSF52833">
    <property type="entry name" value="Thioredoxin-like"/>
    <property type="match status" value="1"/>
</dbReference>
<dbReference type="Proteomes" id="UP000075666">
    <property type="component" value="Unassembled WGS sequence"/>
</dbReference>
<dbReference type="InterPro" id="IPR036249">
    <property type="entry name" value="Thioredoxin-like_sf"/>
</dbReference>
<feature type="domain" description="Thioredoxin" evidence="6">
    <location>
        <begin position="26"/>
        <end position="191"/>
    </location>
</feature>
<keyword evidence="3" id="KW-0479">Metal-binding</keyword>
<protein>
    <submittedName>
        <fullName evidence="8">SCO family protein</fullName>
    </submittedName>
</protein>
<gene>
    <name evidence="7" type="ORF">B4102_0830</name>
    <name evidence="8" type="ORF">JGZ69_22445</name>
</gene>
<evidence type="ECO:0000313" key="9">
    <source>
        <dbReference type="Proteomes" id="UP000075666"/>
    </source>
</evidence>
<dbReference type="OrthoDB" id="9811998at2"/>
<keyword evidence="9" id="KW-1185">Reference proteome</keyword>
<name>A0A150KMS0_9BACI</name>
<feature type="binding site" evidence="3">
    <location>
        <position position="155"/>
    </location>
    <ligand>
        <name>Cu cation</name>
        <dbReference type="ChEBI" id="CHEBI:23378"/>
    </ligand>
</feature>
<comment type="similarity">
    <text evidence="1">Belongs to the SCO1/2 family.</text>
</comment>
<reference evidence="7 9" key="1">
    <citation type="submission" date="2016-01" db="EMBL/GenBank/DDBJ databases">
        <title>Genome Sequences of Twelve Sporeforming Bacillus Species Isolated from Foods.</title>
        <authorList>
            <person name="Berendsen E.M."/>
            <person name="Wells-Bennik M.H."/>
            <person name="Krawcyk A.O."/>
            <person name="De Jong A."/>
            <person name="Holsappel S."/>
            <person name="Eijlander R.T."/>
            <person name="Kuipers O.P."/>
        </authorList>
    </citation>
    <scope>NUCLEOTIDE SEQUENCE [LARGE SCALE GENOMIC DNA]</scope>
    <source>
        <strain evidence="7 9">B4102</strain>
    </source>
</reference>